<comment type="similarity">
    <text evidence="2 12">Belongs to the class-III pyridoxal-phosphate-dependent aminotransferase family.</text>
</comment>
<dbReference type="EC" id="2.6.1.22" evidence="3"/>
<organism evidence="13 14">
    <name type="scientific">Mizuhopecten yessoensis</name>
    <name type="common">Japanese scallop</name>
    <name type="synonym">Patinopecten yessoensis</name>
    <dbReference type="NCBI Taxonomy" id="6573"/>
    <lineage>
        <taxon>Eukaryota</taxon>
        <taxon>Metazoa</taxon>
        <taxon>Spiralia</taxon>
        <taxon>Lophotrochozoa</taxon>
        <taxon>Mollusca</taxon>
        <taxon>Bivalvia</taxon>
        <taxon>Autobranchia</taxon>
        <taxon>Pteriomorphia</taxon>
        <taxon>Pectinida</taxon>
        <taxon>Pectinoidea</taxon>
        <taxon>Pectinidae</taxon>
        <taxon>Mizuhopecten</taxon>
    </lineage>
</organism>
<comment type="cofactor">
    <cofactor evidence="1">
        <name>pyridoxal 5'-phosphate</name>
        <dbReference type="ChEBI" id="CHEBI:597326"/>
    </cofactor>
</comment>
<dbReference type="Gene3D" id="3.40.640.10">
    <property type="entry name" value="Type I PLP-dependent aspartate aminotransferase-like (Major domain)"/>
    <property type="match status" value="1"/>
</dbReference>
<sequence>MAAALWSTKVCVSTITRGLRRYGTPASAKAVLKSDPLEPDKPSVQTEIPGPRSRELLKELDTIQNTEAVQFFVDYERSRGNYLVDVDGNVMLDLFTQIASIPIGYNHPRLLNALLKTENRATLVNRPALAVYPPSDWSSRLKNALLAVAPPGLKQVQTMACGACSVEHSQKAMFIAYQRRQRGGRPPSQEELQSCVEGHAPGCPDLSVLSFKNAFHGRTMGALAVTHTKWIHKLDFPVPDWPCASFPILQYPLDQFVRENRAEEDRCLDEVRERIHAWEKKGSPVAGMIVEPIQSEGGDNHASPYFFQELQDIAKDYEIPFMVDEVQTGCGATGKFWAHEHWNLKDAPDIVCFSKKMLTGGFYYKDNLRPQEGYRIFNTWVGDPSKMVFLEEVVNLIKEEGLLGQVKDTGSHLINGLYDMQNKYPGILSRARGVGTFCSIDFKDAATRDKILNELRHKGIHLGACGNLSIRFRPTLLLTRNHVDIFMDAFNSIIAELKS</sequence>
<dbReference type="PANTHER" id="PTHR43206">
    <property type="entry name" value="AMINOTRANSFERASE"/>
    <property type="match status" value="1"/>
</dbReference>
<dbReference type="PROSITE" id="PS00600">
    <property type="entry name" value="AA_TRANSFER_CLASS_3"/>
    <property type="match status" value="1"/>
</dbReference>
<accession>A0A210QVG7</accession>
<dbReference type="CDD" id="cd00610">
    <property type="entry name" value="OAT_like"/>
    <property type="match status" value="1"/>
</dbReference>
<dbReference type="GO" id="GO:0009450">
    <property type="term" value="P:gamma-aminobutyric acid catabolic process"/>
    <property type="evidence" value="ECO:0007669"/>
    <property type="project" value="TreeGrafter"/>
</dbReference>
<dbReference type="InterPro" id="IPR015422">
    <property type="entry name" value="PyrdxlP-dep_Trfase_small"/>
</dbReference>
<dbReference type="EC" id="2.6.1.19" evidence="4"/>
<evidence type="ECO:0000256" key="1">
    <source>
        <dbReference type="ARBA" id="ARBA00001933"/>
    </source>
</evidence>
<evidence type="ECO:0000256" key="10">
    <source>
        <dbReference type="ARBA" id="ARBA00030857"/>
    </source>
</evidence>
<evidence type="ECO:0000256" key="11">
    <source>
        <dbReference type="ARBA" id="ARBA00031787"/>
    </source>
</evidence>
<evidence type="ECO:0000256" key="2">
    <source>
        <dbReference type="ARBA" id="ARBA00008954"/>
    </source>
</evidence>
<protein>
    <recommendedName>
        <fullName evidence="10">(S)-3-amino-2-methylpropionate transaminase</fullName>
        <ecNumber evidence="4">2.6.1.19</ecNumber>
        <ecNumber evidence="3">2.6.1.22</ecNumber>
    </recommendedName>
    <alternativeName>
        <fullName evidence="11">GABA aminotransferase</fullName>
    </alternativeName>
    <alternativeName>
        <fullName evidence="9">Gamma-amino-N-butyrate transaminase</fullName>
    </alternativeName>
    <alternativeName>
        <fullName evidence="8">L-AIBAT</fullName>
    </alternativeName>
</protein>
<dbReference type="InterPro" id="IPR049704">
    <property type="entry name" value="Aminotrans_3_PPA_site"/>
</dbReference>
<dbReference type="AlphaFoldDB" id="A0A210QVG7"/>
<dbReference type="GO" id="GO:0034386">
    <property type="term" value="F:4-aminobutyrate:2-oxoglutarate transaminase activity"/>
    <property type="evidence" value="ECO:0007669"/>
    <property type="project" value="UniProtKB-EC"/>
</dbReference>
<dbReference type="PIRSF" id="PIRSF000521">
    <property type="entry name" value="Transaminase_4ab_Lys_Orn"/>
    <property type="match status" value="1"/>
</dbReference>
<evidence type="ECO:0000256" key="5">
    <source>
        <dbReference type="ARBA" id="ARBA00022576"/>
    </source>
</evidence>
<evidence type="ECO:0000256" key="4">
    <source>
        <dbReference type="ARBA" id="ARBA00012912"/>
    </source>
</evidence>
<comment type="caution">
    <text evidence="13">The sequence shown here is derived from an EMBL/GenBank/DDBJ whole genome shotgun (WGS) entry which is preliminary data.</text>
</comment>
<dbReference type="GO" id="GO:0047298">
    <property type="term" value="F:(S)-3-amino-2-methylpropionate transaminase activity"/>
    <property type="evidence" value="ECO:0007669"/>
    <property type="project" value="UniProtKB-EC"/>
</dbReference>
<dbReference type="Pfam" id="PF00202">
    <property type="entry name" value="Aminotran_3"/>
    <property type="match status" value="1"/>
</dbReference>
<evidence type="ECO:0000313" key="13">
    <source>
        <dbReference type="EMBL" id="OWF52737.1"/>
    </source>
</evidence>
<evidence type="ECO:0000256" key="12">
    <source>
        <dbReference type="RuleBase" id="RU003560"/>
    </source>
</evidence>
<evidence type="ECO:0000256" key="6">
    <source>
        <dbReference type="ARBA" id="ARBA00022679"/>
    </source>
</evidence>
<evidence type="ECO:0000256" key="3">
    <source>
        <dbReference type="ARBA" id="ARBA00012876"/>
    </source>
</evidence>
<dbReference type="GO" id="GO:0030170">
    <property type="term" value="F:pyridoxal phosphate binding"/>
    <property type="evidence" value="ECO:0007669"/>
    <property type="project" value="InterPro"/>
</dbReference>
<evidence type="ECO:0000313" key="14">
    <source>
        <dbReference type="Proteomes" id="UP000242188"/>
    </source>
</evidence>
<dbReference type="STRING" id="6573.A0A210QVG7"/>
<dbReference type="SUPFAM" id="SSF53383">
    <property type="entry name" value="PLP-dependent transferases"/>
    <property type="match status" value="1"/>
</dbReference>
<evidence type="ECO:0000256" key="9">
    <source>
        <dbReference type="ARBA" id="ARBA00030204"/>
    </source>
</evidence>
<dbReference type="EMBL" id="NEDP02001668">
    <property type="protein sequence ID" value="OWF52737.1"/>
    <property type="molecule type" value="Genomic_DNA"/>
</dbReference>
<evidence type="ECO:0000256" key="8">
    <source>
        <dbReference type="ARBA" id="ARBA00029760"/>
    </source>
</evidence>
<evidence type="ECO:0000256" key="7">
    <source>
        <dbReference type="ARBA" id="ARBA00022898"/>
    </source>
</evidence>
<proteinExistence type="inferred from homology"/>
<dbReference type="NCBIfam" id="TIGR00699">
    <property type="entry name" value="GABAtrns_euk"/>
    <property type="match status" value="1"/>
</dbReference>
<dbReference type="InterPro" id="IPR005814">
    <property type="entry name" value="Aminotrans_3"/>
</dbReference>
<dbReference type="Proteomes" id="UP000242188">
    <property type="component" value="Unassembled WGS sequence"/>
</dbReference>
<keyword evidence="6 13" id="KW-0808">Transferase</keyword>
<dbReference type="FunFam" id="3.40.640.10:FF:000029">
    <property type="entry name" value="4-aminobutyrate aminotransferase, mitochondrial"/>
    <property type="match status" value="1"/>
</dbReference>
<dbReference type="InterPro" id="IPR015424">
    <property type="entry name" value="PyrdxlP-dep_Trfase"/>
</dbReference>
<keyword evidence="7 12" id="KW-0663">Pyridoxal phosphate</keyword>
<keyword evidence="5 13" id="KW-0032">Aminotransferase</keyword>
<dbReference type="PANTHER" id="PTHR43206:SF1">
    <property type="entry name" value="4-AMINOBUTYRATE AMINOTRANSFERASE, MITOCHONDRIAL"/>
    <property type="match status" value="1"/>
</dbReference>
<reference evidence="13 14" key="1">
    <citation type="journal article" date="2017" name="Nat. Ecol. Evol.">
        <title>Scallop genome provides insights into evolution of bilaterian karyotype and development.</title>
        <authorList>
            <person name="Wang S."/>
            <person name="Zhang J."/>
            <person name="Jiao W."/>
            <person name="Li J."/>
            <person name="Xun X."/>
            <person name="Sun Y."/>
            <person name="Guo X."/>
            <person name="Huan P."/>
            <person name="Dong B."/>
            <person name="Zhang L."/>
            <person name="Hu X."/>
            <person name="Sun X."/>
            <person name="Wang J."/>
            <person name="Zhao C."/>
            <person name="Wang Y."/>
            <person name="Wang D."/>
            <person name="Huang X."/>
            <person name="Wang R."/>
            <person name="Lv J."/>
            <person name="Li Y."/>
            <person name="Zhang Z."/>
            <person name="Liu B."/>
            <person name="Lu W."/>
            <person name="Hui Y."/>
            <person name="Liang J."/>
            <person name="Zhou Z."/>
            <person name="Hou R."/>
            <person name="Li X."/>
            <person name="Liu Y."/>
            <person name="Li H."/>
            <person name="Ning X."/>
            <person name="Lin Y."/>
            <person name="Zhao L."/>
            <person name="Xing Q."/>
            <person name="Dou J."/>
            <person name="Li Y."/>
            <person name="Mao J."/>
            <person name="Guo H."/>
            <person name="Dou H."/>
            <person name="Li T."/>
            <person name="Mu C."/>
            <person name="Jiang W."/>
            <person name="Fu Q."/>
            <person name="Fu X."/>
            <person name="Miao Y."/>
            <person name="Liu J."/>
            <person name="Yu Q."/>
            <person name="Li R."/>
            <person name="Liao H."/>
            <person name="Li X."/>
            <person name="Kong Y."/>
            <person name="Jiang Z."/>
            <person name="Chourrout D."/>
            <person name="Li R."/>
            <person name="Bao Z."/>
        </authorList>
    </citation>
    <scope>NUCLEOTIDE SEQUENCE [LARGE SCALE GENOMIC DNA]</scope>
    <source>
        <strain evidence="13 14">PY_sf001</strain>
    </source>
</reference>
<dbReference type="GO" id="GO:0005739">
    <property type="term" value="C:mitochondrion"/>
    <property type="evidence" value="ECO:0007669"/>
    <property type="project" value="TreeGrafter"/>
</dbReference>
<dbReference type="InterPro" id="IPR015421">
    <property type="entry name" value="PyrdxlP-dep_Trfase_major"/>
</dbReference>
<dbReference type="OrthoDB" id="5419315at2759"/>
<gene>
    <name evidence="13" type="ORF">KP79_PYT06319</name>
</gene>
<name>A0A210QVG7_MIZYE</name>
<dbReference type="InterPro" id="IPR004631">
    <property type="entry name" value="4NH2But_aminotransferase_euk"/>
</dbReference>
<keyword evidence="14" id="KW-1185">Reference proteome</keyword>
<dbReference type="Gene3D" id="3.90.1150.10">
    <property type="entry name" value="Aspartate Aminotransferase, domain 1"/>
    <property type="match status" value="1"/>
</dbReference>